<dbReference type="EMBL" id="LFWV01000039">
    <property type="protein sequence ID" value="KON31272.1"/>
    <property type="molecule type" value="Genomic_DNA"/>
</dbReference>
<evidence type="ECO:0000313" key="5">
    <source>
        <dbReference type="EMBL" id="KON31272.1"/>
    </source>
</evidence>
<organism evidence="5 6">
    <name type="scientific">miscellaneous Crenarchaeota group-1 archaeon SG8-32-3</name>
    <dbReference type="NCBI Taxonomy" id="1685125"/>
    <lineage>
        <taxon>Archaea</taxon>
        <taxon>Candidatus Bathyarchaeota</taxon>
        <taxon>MCG-1</taxon>
    </lineage>
</organism>
<evidence type="ECO:0000256" key="2">
    <source>
        <dbReference type="ARBA" id="ARBA00022980"/>
    </source>
</evidence>
<dbReference type="InterPro" id="IPR001210">
    <property type="entry name" value="Ribosomal_eS17"/>
</dbReference>
<reference evidence="6" key="1">
    <citation type="submission" date="2015-06" db="EMBL/GenBank/DDBJ databases">
        <title>New insights into the roles of widespread benthic archaea in carbon and nitrogen cycling.</title>
        <authorList>
            <person name="Lazar C.S."/>
            <person name="Baker B.J."/>
            <person name="Seitz K.W."/>
            <person name="Hyde A.S."/>
            <person name="Dick G.J."/>
            <person name="Hinrichs K.-U."/>
            <person name="Teske A.P."/>
        </authorList>
    </citation>
    <scope>NUCLEOTIDE SEQUENCE [LARGE SCALE GENOMIC DNA]</scope>
</reference>
<evidence type="ECO:0000256" key="3">
    <source>
        <dbReference type="ARBA" id="ARBA00023274"/>
    </source>
</evidence>
<dbReference type="GO" id="GO:0003735">
    <property type="term" value="F:structural constituent of ribosome"/>
    <property type="evidence" value="ECO:0007669"/>
    <property type="project" value="InterPro"/>
</dbReference>
<dbReference type="HAMAP" id="MF_00511">
    <property type="entry name" value="Ribosomal_eS17"/>
    <property type="match status" value="1"/>
</dbReference>
<proteinExistence type="inferred from homology"/>
<dbReference type="NCBIfam" id="NF002242">
    <property type="entry name" value="PRK01151.1"/>
    <property type="match status" value="1"/>
</dbReference>
<sequence length="76" mass="8442">MGKVKTEHIKRLSKELLLRFPDKFSNNFDANKHAVDVLTQGATTKVRNQVAGYITRIISLHQADSSSETVEEGLSA</sequence>
<dbReference type="SUPFAM" id="SSF116820">
    <property type="entry name" value="Rps17e-like"/>
    <property type="match status" value="1"/>
</dbReference>
<dbReference type="AlphaFoldDB" id="A0A0M0BRQ3"/>
<evidence type="ECO:0000313" key="6">
    <source>
        <dbReference type="Proteomes" id="UP000054016"/>
    </source>
</evidence>
<keyword evidence="2 4" id="KW-0689">Ribosomal protein</keyword>
<name>A0A0M0BRQ3_9ARCH</name>
<comment type="similarity">
    <text evidence="1 4">Belongs to the eukaryotic ribosomal protein eS17 family.</text>
</comment>
<accession>A0A0M0BRQ3</accession>
<dbReference type="InterPro" id="IPR036401">
    <property type="entry name" value="Ribosomal_eS17_sf"/>
</dbReference>
<keyword evidence="3 4" id="KW-0687">Ribonucleoprotein</keyword>
<dbReference type="GO" id="GO:0005840">
    <property type="term" value="C:ribosome"/>
    <property type="evidence" value="ECO:0007669"/>
    <property type="project" value="UniProtKB-KW"/>
</dbReference>
<protein>
    <recommendedName>
        <fullName evidence="4">Small ribosomal subunit protein eS17</fullName>
    </recommendedName>
</protein>
<evidence type="ECO:0000256" key="4">
    <source>
        <dbReference type="HAMAP-Rule" id="MF_00511"/>
    </source>
</evidence>
<dbReference type="Proteomes" id="UP000054016">
    <property type="component" value="Unassembled WGS sequence"/>
</dbReference>
<dbReference type="GO" id="GO:0006412">
    <property type="term" value="P:translation"/>
    <property type="evidence" value="ECO:0007669"/>
    <property type="project" value="UniProtKB-UniRule"/>
</dbReference>
<dbReference type="Gene3D" id="1.10.60.20">
    <property type="entry name" value="Ribosomal protein S17e-like"/>
    <property type="match status" value="1"/>
</dbReference>
<gene>
    <name evidence="4" type="primary">rps17e</name>
    <name evidence="5" type="ORF">AC478_03110</name>
</gene>
<dbReference type="GO" id="GO:1990904">
    <property type="term" value="C:ribonucleoprotein complex"/>
    <property type="evidence" value="ECO:0007669"/>
    <property type="project" value="UniProtKB-KW"/>
</dbReference>
<dbReference type="Pfam" id="PF00833">
    <property type="entry name" value="Ribosomal_S17e"/>
    <property type="match status" value="1"/>
</dbReference>
<comment type="caution">
    <text evidence="5">The sequence shown here is derived from an EMBL/GenBank/DDBJ whole genome shotgun (WGS) entry which is preliminary data.</text>
</comment>
<evidence type="ECO:0000256" key="1">
    <source>
        <dbReference type="ARBA" id="ARBA00010444"/>
    </source>
</evidence>